<feature type="transmembrane region" description="Helical" evidence="7">
    <location>
        <begin position="413"/>
        <end position="435"/>
    </location>
</feature>
<evidence type="ECO:0000256" key="4">
    <source>
        <dbReference type="ARBA" id="ARBA00022692"/>
    </source>
</evidence>
<keyword evidence="3" id="KW-1003">Cell membrane</keyword>
<keyword evidence="4 7" id="KW-0812">Transmembrane</keyword>
<reference evidence="8 9" key="1">
    <citation type="submission" date="2020-02" db="EMBL/GenBank/DDBJ databases">
        <authorList>
            <person name="Hogendoorn C."/>
        </authorList>
    </citation>
    <scope>NUCLEOTIDE SEQUENCE [LARGE SCALE GENOMIC DNA]</scope>
    <source>
        <strain evidence="8">METHB21</strain>
    </source>
</reference>
<dbReference type="GO" id="GO:0005886">
    <property type="term" value="C:plasma membrane"/>
    <property type="evidence" value="ECO:0007669"/>
    <property type="project" value="UniProtKB-SubCell"/>
</dbReference>
<dbReference type="AlphaFoldDB" id="A0A8S0Y925"/>
<feature type="transmembrane region" description="Helical" evidence="7">
    <location>
        <begin position="41"/>
        <end position="60"/>
    </location>
</feature>
<feature type="transmembrane region" description="Helical" evidence="7">
    <location>
        <begin position="441"/>
        <end position="463"/>
    </location>
</feature>
<feature type="transmembrane region" description="Helical" evidence="7">
    <location>
        <begin position="12"/>
        <end position="35"/>
    </location>
</feature>
<organism evidence="8 9">
    <name type="scientific">Candidatus Methylobacter favarea</name>
    <dbReference type="NCBI Taxonomy" id="2707345"/>
    <lineage>
        <taxon>Bacteria</taxon>
        <taxon>Pseudomonadati</taxon>
        <taxon>Pseudomonadota</taxon>
        <taxon>Gammaproteobacteria</taxon>
        <taxon>Methylococcales</taxon>
        <taxon>Methylococcaceae</taxon>
        <taxon>Methylobacter</taxon>
    </lineage>
</organism>
<dbReference type="CDD" id="cd13127">
    <property type="entry name" value="MATE_tuaB_like"/>
    <property type="match status" value="1"/>
</dbReference>
<keyword evidence="9" id="KW-1185">Reference proteome</keyword>
<evidence type="ECO:0000256" key="5">
    <source>
        <dbReference type="ARBA" id="ARBA00022989"/>
    </source>
</evidence>
<keyword evidence="6 7" id="KW-0472">Membrane</keyword>
<feature type="transmembrane region" description="Helical" evidence="7">
    <location>
        <begin position="81"/>
        <end position="106"/>
    </location>
</feature>
<feature type="transmembrane region" description="Helical" evidence="7">
    <location>
        <begin position="112"/>
        <end position="133"/>
    </location>
</feature>
<feature type="transmembrane region" description="Helical" evidence="7">
    <location>
        <begin position="170"/>
        <end position="192"/>
    </location>
</feature>
<feature type="transmembrane region" description="Helical" evidence="7">
    <location>
        <begin position="145"/>
        <end position="164"/>
    </location>
</feature>
<keyword evidence="5 7" id="KW-1133">Transmembrane helix</keyword>
<accession>A0A8S0Y925</accession>
<dbReference type="NCBIfam" id="NF007773">
    <property type="entry name" value="PRK10459.1"/>
    <property type="match status" value="1"/>
</dbReference>
<protein>
    <submittedName>
        <fullName evidence="8">Colanic acid exporter</fullName>
    </submittedName>
</protein>
<dbReference type="Pfam" id="PF13440">
    <property type="entry name" value="Polysacc_synt_3"/>
    <property type="match status" value="1"/>
</dbReference>
<dbReference type="RefSeq" id="WP_174624559.1">
    <property type="nucleotide sequence ID" value="NZ_CADCXN010000013.1"/>
</dbReference>
<evidence type="ECO:0000256" key="3">
    <source>
        <dbReference type="ARBA" id="ARBA00022475"/>
    </source>
</evidence>
<dbReference type="Proteomes" id="UP000494216">
    <property type="component" value="Unassembled WGS sequence"/>
</dbReference>
<feature type="transmembrane region" description="Helical" evidence="7">
    <location>
        <begin position="329"/>
        <end position="350"/>
    </location>
</feature>
<feature type="transmembrane region" description="Helical" evidence="7">
    <location>
        <begin position="357"/>
        <end position="375"/>
    </location>
</feature>
<evidence type="ECO:0000256" key="1">
    <source>
        <dbReference type="ARBA" id="ARBA00004651"/>
    </source>
</evidence>
<evidence type="ECO:0000256" key="6">
    <source>
        <dbReference type="ARBA" id="ARBA00023136"/>
    </source>
</evidence>
<comment type="caution">
    <text evidence="8">The sequence shown here is derived from an EMBL/GenBank/DDBJ whole genome shotgun (WGS) entry which is preliminary data.</text>
</comment>
<comment type="similarity">
    <text evidence="2">Belongs to the polysaccharide synthase family.</text>
</comment>
<sequence>MTLKSKSFSAVRWTTIAAIVRAALQVVQVTVLARLLSPEDYGLMAMVGVVLSFTALFADLGLNSAFMQRRDVTLEQRSSLFWLNVVLSVGLTLLVIAASPLLAWFFGDKRLSPLMMLSASTFILGTLGVQVRLAAEKELDFRPIMLLEIAVAILGFIASLSAAFSGWGVYSLVLGGIVSAFFSTAFAWMFMARGWRPMWRLRMKDVRPYLKFGGAMVANNIVNQINMTVDLLLGGRLLGASQLGLYSVPRNLVLQLQFMVNPIITRVGFPLIAQVQNDVVRVGSIYLKTMNMTASTNAPLYVGIAVFAPEIVMIMLGDGWQSSAPLLRVLAAWGFFRSTMNPVGSLLFGMGRADLSLKWNLTMLLILPPVMWFGSKYGAAGLTWALLGLYIFLFVPGWFFLVRPLCRLSLFNFSVATLRPLVLALLSLLPAYLIALQFNGAPIRLILGGVVSVPLYLALSYSANREWLRAMMELIVKRRPDTNTSKNSFVK</sequence>
<evidence type="ECO:0000313" key="9">
    <source>
        <dbReference type="Proteomes" id="UP000494216"/>
    </source>
</evidence>
<evidence type="ECO:0000313" key="8">
    <source>
        <dbReference type="EMBL" id="CAA9889566.1"/>
    </source>
</evidence>
<dbReference type="PANTHER" id="PTHR30250:SF10">
    <property type="entry name" value="LIPOPOLYSACCHARIDE BIOSYNTHESIS PROTEIN WZXC"/>
    <property type="match status" value="1"/>
</dbReference>
<gene>
    <name evidence="8" type="ORF">METHB2_110065</name>
</gene>
<dbReference type="EMBL" id="CADCXN010000013">
    <property type="protein sequence ID" value="CAA9889566.1"/>
    <property type="molecule type" value="Genomic_DNA"/>
</dbReference>
<name>A0A8S0Y925_9GAMM</name>
<comment type="subcellular location">
    <subcellularLocation>
        <location evidence="1">Cell membrane</location>
        <topology evidence="1">Multi-pass membrane protein</topology>
    </subcellularLocation>
</comment>
<feature type="transmembrane region" description="Helical" evidence="7">
    <location>
        <begin position="298"/>
        <end position="317"/>
    </location>
</feature>
<feature type="transmembrane region" description="Helical" evidence="7">
    <location>
        <begin position="381"/>
        <end position="401"/>
    </location>
</feature>
<dbReference type="PANTHER" id="PTHR30250">
    <property type="entry name" value="PST FAMILY PREDICTED COLANIC ACID TRANSPORTER"/>
    <property type="match status" value="1"/>
</dbReference>
<proteinExistence type="inferred from homology"/>
<evidence type="ECO:0000256" key="2">
    <source>
        <dbReference type="ARBA" id="ARBA00007430"/>
    </source>
</evidence>
<evidence type="ECO:0000256" key="7">
    <source>
        <dbReference type="SAM" id="Phobius"/>
    </source>
</evidence>
<dbReference type="InterPro" id="IPR050833">
    <property type="entry name" value="Poly_Biosynth_Transport"/>
</dbReference>